<accession>A0A975PLR4</accession>
<dbReference type="SUPFAM" id="SSF52768">
    <property type="entry name" value="Arginase/deacetylase"/>
    <property type="match status" value="1"/>
</dbReference>
<sequence>MHRPRFIGHEIFRGSSYGDWHPLRVPRVSTVMDLARALDWLPRQQFITSPRAKPRALHQWHTPAYVAALQRIENAQEASKQDRDRFAIGTPTNPVFAEIFRRPATAAGGSILAGELLAGDGVIYNPAGGTHHGMPDRANGFCYLNDPVLAMLSLRYHGVRRIAYVDIDAHHCDGVAVGFAGDPDCLMISIHEEGLWPRTGAIEDDGGGNAINLPVPRAFNDDEMAHVRDALILPAVAAFKPEAVVFLCGADGVEDDPLAHLGLSNNAHWDVLRGLLALGIPRFLALGGGGYNPWTVGRMWAGVWGILNGRDIPDHLPPEAEDVLRALRFDNNRRGRNPPEAWFTTLRDAPRHGAIREDVRARVRYLNTRRAATPA</sequence>
<reference evidence="6" key="1">
    <citation type="submission" date="2021-04" db="EMBL/GenBank/DDBJ databases">
        <title>Complete genome sequence for Sulfitobacter sp. strain JK7-1.</title>
        <authorList>
            <person name="Park S.-J."/>
        </authorList>
    </citation>
    <scope>NUCLEOTIDE SEQUENCE</scope>
    <source>
        <strain evidence="6">JK7-1</strain>
    </source>
</reference>
<evidence type="ECO:0000256" key="2">
    <source>
        <dbReference type="ARBA" id="ARBA00005947"/>
    </source>
</evidence>
<dbReference type="PRINTS" id="PR01270">
    <property type="entry name" value="HDASUPER"/>
</dbReference>
<dbReference type="KEGG" id="sual:KDD17_13665"/>
<dbReference type="InterPro" id="IPR037138">
    <property type="entry name" value="His_deacetylse_dom_sf"/>
</dbReference>
<dbReference type="RefSeq" id="WP_212704162.1">
    <property type="nucleotide sequence ID" value="NZ_CP073581.1"/>
</dbReference>
<dbReference type="PANTHER" id="PTHR10625">
    <property type="entry name" value="HISTONE DEACETYLASE HDAC1-RELATED"/>
    <property type="match status" value="1"/>
</dbReference>
<dbReference type="InterPro" id="IPR003085">
    <property type="entry name" value="AcuC"/>
</dbReference>
<organism evidence="6 7">
    <name type="scientific">Sulfitobacter albidus</name>
    <dbReference type="NCBI Taxonomy" id="2829501"/>
    <lineage>
        <taxon>Bacteria</taxon>
        <taxon>Pseudomonadati</taxon>
        <taxon>Pseudomonadota</taxon>
        <taxon>Alphaproteobacteria</taxon>
        <taxon>Rhodobacterales</taxon>
        <taxon>Roseobacteraceae</taxon>
        <taxon>Sulfitobacter</taxon>
    </lineage>
</organism>
<dbReference type="GO" id="GO:0004407">
    <property type="term" value="F:histone deacetylase activity"/>
    <property type="evidence" value="ECO:0007669"/>
    <property type="project" value="TreeGrafter"/>
</dbReference>
<evidence type="ECO:0000256" key="3">
    <source>
        <dbReference type="ARBA" id="ARBA00020218"/>
    </source>
</evidence>
<dbReference type="InterPro" id="IPR023696">
    <property type="entry name" value="Ureohydrolase_dom_sf"/>
</dbReference>
<evidence type="ECO:0000256" key="4">
    <source>
        <dbReference type="ARBA" id="ARBA00022627"/>
    </source>
</evidence>
<dbReference type="GO" id="GO:0045150">
    <property type="term" value="P:acetoin catabolic process"/>
    <property type="evidence" value="ECO:0007669"/>
    <property type="project" value="UniProtKB-KW"/>
</dbReference>
<comment type="similarity">
    <text evidence="2">Belongs to the histone deacetylase family.</text>
</comment>
<dbReference type="Proteomes" id="UP000683291">
    <property type="component" value="Chromosome 1"/>
</dbReference>
<dbReference type="Gene3D" id="3.40.800.20">
    <property type="entry name" value="Histone deacetylase domain"/>
    <property type="match status" value="1"/>
</dbReference>
<keyword evidence="7" id="KW-1185">Reference proteome</keyword>
<dbReference type="AlphaFoldDB" id="A0A975PLR4"/>
<evidence type="ECO:0000313" key="7">
    <source>
        <dbReference type="Proteomes" id="UP000683291"/>
    </source>
</evidence>
<evidence type="ECO:0000313" key="6">
    <source>
        <dbReference type="EMBL" id="QUJ75964.1"/>
    </source>
</evidence>
<keyword evidence="4" id="KW-0006">Acetoin catabolism</keyword>
<dbReference type="EMBL" id="CP073581">
    <property type="protein sequence ID" value="QUJ75964.1"/>
    <property type="molecule type" value="Genomic_DNA"/>
</dbReference>
<evidence type="ECO:0000256" key="1">
    <source>
        <dbReference type="ARBA" id="ARBA00005101"/>
    </source>
</evidence>
<dbReference type="Pfam" id="PF00850">
    <property type="entry name" value="Hist_deacetyl"/>
    <property type="match status" value="1"/>
</dbReference>
<evidence type="ECO:0000259" key="5">
    <source>
        <dbReference type="Pfam" id="PF00850"/>
    </source>
</evidence>
<dbReference type="GO" id="GO:0040029">
    <property type="term" value="P:epigenetic regulation of gene expression"/>
    <property type="evidence" value="ECO:0007669"/>
    <property type="project" value="TreeGrafter"/>
</dbReference>
<feature type="domain" description="Histone deacetylase" evidence="5">
    <location>
        <begin position="21"/>
        <end position="305"/>
    </location>
</feature>
<protein>
    <recommendedName>
        <fullName evidence="3">Acetoin utilization protein AcuC</fullName>
    </recommendedName>
</protein>
<dbReference type="CDD" id="cd09994">
    <property type="entry name" value="HDAC_AcuC_like"/>
    <property type="match status" value="1"/>
</dbReference>
<dbReference type="InterPro" id="IPR000286">
    <property type="entry name" value="HDACs"/>
</dbReference>
<proteinExistence type="inferred from homology"/>
<dbReference type="PANTHER" id="PTHR10625:SF10">
    <property type="entry name" value="HISTONE DEACETYLASE HDAC1"/>
    <property type="match status" value="1"/>
</dbReference>
<gene>
    <name evidence="6" type="ORF">KDD17_13665</name>
</gene>
<name>A0A975PLR4_9RHOB</name>
<comment type="pathway">
    <text evidence="1">Ketone degradation; acetoin degradation.</text>
</comment>
<dbReference type="InterPro" id="IPR023801">
    <property type="entry name" value="His_deacetylse_dom"/>
</dbReference>